<keyword evidence="1" id="KW-0175">Coiled coil</keyword>
<dbReference type="OMA" id="IQLFDWS"/>
<evidence type="ECO:0000313" key="4">
    <source>
        <dbReference type="Proteomes" id="UP000030651"/>
    </source>
</evidence>
<evidence type="ECO:0000256" key="1">
    <source>
        <dbReference type="SAM" id="Coils"/>
    </source>
</evidence>
<reference evidence="4" key="1">
    <citation type="journal article" date="2015" name="BMC Genomics">
        <title>Genomic and transcriptomic analysis of the endophytic fungus Pestalotiopsis fici reveals its lifestyle and high potential for synthesis of natural products.</title>
        <authorList>
            <person name="Wang X."/>
            <person name="Zhang X."/>
            <person name="Liu L."/>
            <person name="Xiang M."/>
            <person name="Wang W."/>
            <person name="Sun X."/>
            <person name="Che Y."/>
            <person name="Guo L."/>
            <person name="Liu G."/>
            <person name="Guo L."/>
            <person name="Wang C."/>
            <person name="Yin W.B."/>
            <person name="Stadler M."/>
            <person name="Zhang X."/>
            <person name="Liu X."/>
        </authorList>
    </citation>
    <scope>NUCLEOTIDE SEQUENCE [LARGE SCALE GENOMIC DNA]</scope>
    <source>
        <strain evidence="4">W106-1 / CGMCC3.15140</strain>
    </source>
</reference>
<evidence type="ECO:0000313" key="3">
    <source>
        <dbReference type="EMBL" id="ETS79534.1"/>
    </source>
</evidence>
<feature type="compositionally biased region" description="Polar residues" evidence="2">
    <location>
        <begin position="370"/>
        <end position="379"/>
    </location>
</feature>
<dbReference type="SUPFAM" id="SSF58022">
    <property type="entry name" value="XRCC4, C-terminal oligomerization domain"/>
    <property type="match status" value="1"/>
</dbReference>
<organism evidence="3 4">
    <name type="scientific">Pestalotiopsis fici (strain W106-1 / CGMCC3.15140)</name>
    <dbReference type="NCBI Taxonomy" id="1229662"/>
    <lineage>
        <taxon>Eukaryota</taxon>
        <taxon>Fungi</taxon>
        <taxon>Dikarya</taxon>
        <taxon>Ascomycota</taxon>
        <taxon>Pezizomycotina</taxon>
        <taxon>Sordariomycetes</taxon>
        <taxon>Xylariomycetidae</taxon>
        <taxon>Amphisphaeriales</taxon>
        <taxon>Sporocadaceae</taxon>
        <taxon>Pestalotiopsis</taxon>
    </lineage>
</organism>
<feature type="compositionally biased region" description="Acidic residues" evidence="2">
    <location>
        <begin position="245"/>
        <end position="256"/>
    </location>
</feature>
<dbReference type="OrthoDB" id="8064436at2759"/>
<keyword evidence="4" id="KW-1185">Reference proteome</keyword>
<evidence type="ECO:0000256" key="2">
    <source>
        <dbReference type="SAM" id="MobiDB-lite"/>
    </source>
</evidence>
<dbReference type="Proteomes" id="UP000030651">
    <property type="component" value="Unassembled WGS sequence"/>
</dbReference>
<accession>W3X0H9</accession>
<feature type="region of interest" description="Disordered" evidence="2">
    <location>
        <begin position="220"/>
        <end position="391"/>
    </location>
</feature>
<feature type="compositionally biased region" description="Low complexity" evidence="2">
    <location>
        <begin position="328"/>
        <end position="347"/>
    </location>
</feature>
<dbReference type="EMBL" id="KI912114">
    <property type="protein sequence ID" value="ETS79534.1"/>
    <property type="molecule type" value="Genomic_DNA"/>
</dbReference>
<proteinExistence type="predicted"/>
<dbReference type="AlphaFoldDB" id="W3X0H9"/>
<feature type="compositionally biased region" description="Acidic residues" evidence="2">
    <location>
        <begin position="348"/>
        <end position="357"/>
    </location>
</feature>
<feature type="coiled-coil region" evidence="1">
    <location>
        <begin position="145"/>
        <end position="215"/>
    </location>
</feature>
<name>W3X0H9_PESFW</name>
<dbReference type="InterPro" id="IPR014751">
    <property type="entry name" value="XRCC4-like_C"/>
</dbReference>
<dbReference type="InParanoid" id="W3X0H9"/>
<feature type="compositionally biased region" description="Acidic residues" evidence="2">
    <location>
        <begin position="270"/>
        <end position="279"/>
    </location>
</feature>
<feature type="compositionally biased region" description="Basic and acidic residues" evidence="2">
    <location>
        <begin position="257"/>
        <end position="269"/>
    </location>
</feature>
<dbReference type="GeneID" id="19274400"/>
<dbReference type="PANTHER" id="PTHR42067">
    <property type="entry name" value="YALI0C15378P"/>
    <property type="match status" value="1"/>
</dbReference>
<protein>
    <submittedName>
        <fullName evidence="3">Uncharacterized protein</fullName>
    </submittedName>
</protein>
<dbReference type="Gene3D" id="1.20.5.370">
    <property type="match status" value="1"/>
</dbReference>
<dbReference type="PANTHER" id="PTHR42067:SF1">
    <property type="entry name" value="MITOTIC APPARATUS PROTEIN P62"/>
    <property type="match status" value="1"/>
</dbReference>
<dbReference type="eggNOG" id="ENOG502QWJA">
    <property type="taxonomic scope" value="Eukaryota"/>
</dbReference>
<dbReference type="HOGENOM" id="CLU_044616_0_0_1"/>
<sequence length="391" mass="43537">MNEHNLVLRFPVSDRPEQSFLLEVIPTEGSKNALNLKLVGTEGIKPYVVKLRHQRIQEWKASVGHCTDDEWEQILIATLIEPSSPHGKDIEVKVELVEGKKPTANLIIRKNLSGITQRLGSIELKENGNEFVDPFQWCVNAIGDLAKVDNDLAAATAKAAELEKTTNELKAQLEDLLKAKDDDERQLLEKFRDLLNEKKLKIRQQQRLLASAEVDPEKLQNVGASQNTLRKAKASRDSKRKAAEEEPDDVSDDDSDKMEVDEPVKVKDESDQDVEDHDDLEDRQTTDDELGEATASETDDTDEEAQPATRTKAKHPIKAASTGRAGKTPASRSTRSTRTRSETPPSDAQDEDEDEDVAPPPSRALPVQARKQSTLQAQATNNDDTETDDEL</sequence>
<dbReference type="KEGG" id="pfy:PFICI_09387"/>
<gene>
    <name evidence="3" type="ORF">PFICI_09387</name>
</gene>
<feature type="compositionally biased region" description="Acidic residues" evidence="2">
    <location>
        <begin position="287"/>
        <end position="305"/>
    </location>
</feature>
<feature type="compositionally biased region" description="Basic and acidic residues" evidence="2">
    <location>
        <begin position="234"/>
        <end position="244"/>
    </location>
</feature>
<dbReference type="RefSeq" id="XP_007836159.1">
    <property type="nucleotide sequence ID" value="XM_007837968.1"/>
</dbReference>